<feature type="coiled-coil region" evidence="7">
    <location>
        <begin position="18"/>
        <end position="96"/>
    </location>
</feature>
<dbReference type="Gene3D" id="3.30.1370.10">
    <property type="entry name" value="K Homology domain, type 1"/>
    <property type="match status" value="1"/>
</dbReference>
<dbReference type="InterPro" id="IPR006675">
    <property type="entry name" value="HDIG_dom"/>
</dbReference>
<dbReference type="GO" id="GO:0003723">
    <property type="term" value="F:RNA binding"/>
    <property type="evidence" value="ECO:0007669"/>
    <property type="project" value="UniProtKB-UniRule"/>
</dbReference>
<dbReference type="GO" id="GO:0005886">
    <property type="term" value="C:plasma membrane"/>
    <property type="evidence" value="ECO:0007669"/>
    <property type="project" value="UniProtKB-UniRule"/>
</dbReference>
<evidence type="ECO:0000256" key="6">
    <source>
        <dbReference type="NCBIfam" id="TIGR03319"/>
    </source>
</evidence>
<accession>A0A0S7WJN7</accession>
<comment type="function">
    <text evidence="5">Endoribonuclease that initiates mRNA decay.</text>
</comment>
<comment type="caution">
    <text evidence="9">The sequence shown here is derived from an EMBL/GenBank/DDBJ whole genome shotgun (WGS) entry which is preliminary data.</text>
</comment>
<dbReference type="InterPro" id="IPR006674">
    <property type="entry name" value="HD_domain"/>
</dbReference>
<dbReference type="SUPFAM" id="SSF54791">
    <property type="entry name" value="Eukaryotic type KH-domain (KH-domain type I)"/>
    <property type="match status" value="1"/>
</dbReference>
<sequence length="512" mass="57742">MVVVVAVGGFLLGILIAMKFGENRLMRAKSQAEKLIKEAELEVERKRKEIELEVKDRFIQSKVKFERDTETTKRELERYQRKLREKEKNIDRKAELLSRREGDLVKREKEQALKEKSLVSKEERLNHLIGEENMKLEKIARMTTQEAKRQLMANLESEVRHEAAQMIKEIRDKAKEQAKKEAREIIVSAIQRCAVEHVGESTVTLVGLPNDEMKGRIIGREGRNIRAFETATGVEVTVDDTPGAVTLSSFDPIRREVAKIALEKLMEDGRIQPARIEEVVKKAEEELEETIKRLGEETVLDVGLPGVHSELMKLIGKMNYRTSYGQNVLQHSKEVAFIAGLMAGQLDLDVPLAKRCGLLHDIGKVLDQSYEGTHARIGAEICEKYGESTEVVNAVASHHEEVESKSLYAVLVQAADAISGSRPGARRETLEAYIKRLVKLEDIANSFTGIERAYAIQAGREIRIMVEPSSVDDVRAVQLASEIASRIEGELKYPGQIKVTVIRETRAIDYAK</sequence>
<keyword evidence="3 5" id="KW-0378">Hydrolase</keyword>
<dbReference type="InterPro" id="IPR017705">
    <property type="entry name" value="Ribonuclease_Y"/>
</dbReference>
<dbReference type="PROSITE" id="PS50084">
    <property type="entry name" value="KH_TYPE_1"/>
    <property type="match status" value="1"/>
</dbReference>
<dbReference type="EC" id="3.1.-.-" evidence="5 6"/>
<keyword evidence="4 5" id="KW-0694">RNA-binding</keyword>
<dbReference type="SMART" id="SM00471">
    <property type="entry name" value="HDc"/>
    <property type="match status" value="1"/>
</dbReference>
<feature type="domain" description="HD" evidence="8">
    <location>
        <begin position="328"/>
        <end position="421"/>
    </location>
</feature>
<evidence type="ECO:0000256" key="3">
    <source>
        <dbReference type="ARBA" id="ARBA00022801"/>
    </source>
</evidence>
<dbReference type="FunFam" id="1.10.3210.10:FF:000013">
    <property type="entry name" value="Ribonuclease Y"/>
    <property type="match status" value="1"/>
</dbReference>
<keyword evidence="7" id="KW-0175">Coiled coil</keyword>
<dbReference type="InterPro" id="IPR022711">
    <property type="entry name" value="RNase_Y_N"/>
</dbReference>
<dbReference type="CDD" id="cd22431">
    <property type="entry name" value="KH-I_RNaseY"/>
    <property type="match status" value="1"/>
</dbReference>
<gene>
    <name evidence="5" type="primary">rny</name>
    <name evidence="9" type="ORF">AMJ40_03090</name>
</gene>
<dbReference type="PANTHER" id="PTHR12826:SF15">
    <property type="entry name" value="RIBONUCLEASE Y"/>
    <property type="match status" value="1"/>
</dbReference>
<evidence type="ECO:0000256" key="2">
    <source>
        <dbReference type="ARBA" id="ARBA00022759"/>
    </source>
</evidence>
<organism evidence="9 10">
    <name type="scientific">candidate division TA06 bacterium DG_26</name>
    <dbReference type="NCBI Taxonomy" id="1703771"/>
    <lineage>
        <taxon>Bacteria</taxon>
        <taxon>Bacteria division TA06</taxon>
    </lineage>
</organism>
<dbReference type="Pfam" id="PF12072">
    <property type="entry name" value="RNase_Y_N"/>
    <property type="match status" value="1"/>
</dbReference>
<dbReference type="SMART" id="SM00322">
    <property type="entry name" value="KH"/>
    <property type="match status" value="1"/>
</dbReference>
<dbReference type="PANTHER" id="PTHR12826">
    <property type="entry name" value="RIBONUCLEASE Y"/>
    <property type="match status" value="1"/>
</dbReference>
<dbReference type="CDD" id="cd00077">
    <property type="entry name" value="HDc"/>
    <property type="match status" value="1"/>
</dbReference>
<dbReference type="InterPro" id="IPR036612">
    <property type="entry name" value="KH_dom_type_1_sf"/>
</dbReference>
<dbReference type="InterPro" id="IPR004088">
    <property type="entry name" value="KH_dom_type_1"/>
</dbReference>
<dbReference type="Proteomes" id="UP000051124">
    <property type="component" value="Unassembled WGS sequence"/>
</dbReference>
<keyword evidence="1 5" id="KW-0540">Nuclease</keyword>
<evidence type="ECO:0000256" key="4">
    <source>
        <dbReference type="ARBA" id="ARBA00022884"/>
    </source>
</evidence>
<protein>
    <recommendedName>
        <fullName evidence="5 6">Ribonuclease Y</fullName>
        <shortName evidence="5">RNase Y</shortName>
        <ecNumber evidence="5 6">3.1.-.-</ecNumber>
    </recommendedName>
</protein>
<dbReference type="PROSITE" id="PS51831">
    <property type="entry name" value="HD"/>
    <property type="match status" value="1"/>
</dbReference>
<dbReference type="GO" id="GO:0004521">
    <property type="term" value="F:RNA endonuclease activity"/>
    <property type="evidence" value="ECO:0007669"/>
    <property type="project" value="UniProtKB-UniRule"/>
</dbReference>
<comment type="similarity">
    <text evidence="5">Belongs to the RNase Y family.</text>
</comment>
<evidence type="ECO:0000256" key="5">
    <source>
        <dbReference type="HAMAP-Rule" id="MF_00335"/>
    </source>
</evidence>
<dbReference type="Pfam" id="PF01966">
    <property type="entry name" value="HD"/>
    <property type="match status" value="1"/>
</dbReference>
<dbReference type="NCBIfam" id="TIGR03319">
    <property type="entry name" value="RNase_Y"/>
    <property type="match status" value="1"/>
</dbReference>
<evidence type="ECO:0000256" key="7">
    <source>
        <dbReference type="SAM" id="Coils"/>
    </source>
</evidence>
<dbReference type="NCBIfam" id="TIGR00277">
    <property type="entry name" value="HDIG"/>
    <property type="match status" value="1"/>
</dbReference>
<dbReference type="GO" id="GO:0006402">
    <property type="term" value="P:mRNA catabolic process"/>
    <property type="evidence" value="ECO:0007669"/>
    <property type="project" value="UniProtKB-UniRule"/>
</dbReference>
<evidence type="ECO:0000313" key="10">
    <source>
        <dbReference type="Proteomes" id="UP000051124"/>
    </source>
</evidence>
<dbReference type="Gene3D" id="1.10.3210.10">
    <property type="entry name" value="Hypothetical protein af1432"/>
    <property type="match status" value="1"/>
</dbReference>
<dbReference type="HAMAP" id="MF_00335">
    <property type="entry name" value="RNase_Y"/>
    <property type="match status" value="1"/>
</dbReference>
<dbReference type="InterPro" id="IPR004087">
    <property type="entry name" value="KH_dom"/>
</dbReference>
<name>A0A0S7WJN7_UNCT6</name>
<dbReference type="InterPro" id="IPR003607">
    <property type="entry name" value="HD/PDEase_dom"/>
</dbReference>
<proteinExistence type="inferred from homology"/>
<dbReference type="EMBL" id="LIZT01000023">
    <property type="protein sequence ID" value="KPJ50378.1"/>
    <property type="molecule type" value="Genomic_DNA"/>
</dbReference>
<evidence type="ECO:0000313" key="9">
    <source>
        <dbReference type="EMBL" id="KPJ50378.1"/>
    </source>
</evidence>
<dbReference type="AlphaFoldDB" id="A0A0S7WJN7"/>
<dbReference type="PATRIC" id="fig|1703771.3.peg.784"/>
<evidence type="ECO:0000256" key="1">
    <source>
        <dbReference type="ARBA" id="ARBA00022722"/>
    </source>
</evidence>
<dbReference type="SUPFAM" id="SSF109604">
    <property type="entry name" value="HD-domain/PDEase-like"/>
    <property type="match status" value="1"/>
</dbReference>
<evidence type="ECO:0000259" key="8">
    <source>
        <dbReference type="PROSITE" id="PS51831"/>
    </source>
</evidence>
<dbReference type="GO" id="GO:0016787">
    <property type="term" value="F:hydrolase activity"/>
    <property type="evidence" value="ECO:0007669"/>
    <property type="project" value="UniProtKB-KW"/>
</dbReference>
<dbReference type="Pfam" id="PF00013">
    <property type="entry name" value="KH_1"/>
    <property type="match status" value="1"/>
</dbReference>
<keyword evidence="2 5" id="KW-0255">Endonuclease</keyword>
<reference evidence="9 10" key="1">
    <citation type="journal article" date="2015" name="Microbiome">
        <title>Genomic resolution of linkages in carbon, nitrogen, and sulfur cycling among widespread estuary sediment bacteria.</title>
        <authorList>
            <person name="Baker B.J."/>
            <person name="Lazar C.S."/>
            <person name="Teske A.P."/>
            <person name="Dick G.J."/>
        </authorList>
    </citation>
    <scope>NUCLEOTIDE SEQUENCE [LARGE SCALE GENOMIC DNA]</scope>
    <source>
        <strain evidence="9">DG_26</strain>
    </source>
</reference>